<name>D7SKN9_VITVI</name>
<protein>
    <submittedName>
        <fullName evidence="1">Uncharacterized protein</fullName>
    </submittedName>
</protein>
<evidence type="ECO:0000313" key="2">
    <source>
        <dbReference type="Proteomes" id="UP000009183"/>
    </source>
</evidence>
<dbReference type="PaxDb" id="29760-VIT_06s0004g03850.t01"/>
<dbReference type="HOGENOM" id="CLU_2927325_0_0_1"/>
<accession>D7SKN9</accession>
<dbReference type="InParanoid" id="D7SKN9"/>
<keyword evidence="2" id="KW-1185">Reference proteome</keyword>
<dbReference type="Proteomes" id="UP000009183">
    <property type="component" value="Chromosome 6"/>
</dbReference>
<organism evidence="1 2">
    <name type="scientific">Vitis vinifera</name>
    <name type="common">Grape</name>
    <dbReference type="NCBI Taxonomy" id="29760"/>
    <lineage>
        <taxon>Eukaryota</taxon>
        <taxon>Viridiplantae</taxon>
        <taxon>Streptophyta</taxon>
        <taxon>Embryophyta</taxon>
        <taxon>Tracheophyta</taxon>
        <taxon>Spermatophyta</taxon>
        <taxon>Magnoliopsida</taxon>
        <taxon>eudicotyledons</taxon>
        <taxon>Gunneridae</taxon>
        <taxon>Pentapetalae</taxon>
        <taxon>rosids</taxon>
        <taxon>Vitales</taxon>
        <taxon>Vitaceae</taxon>
        <taxon>Viteae</taxon>
        <taxon>Vitis</taxon>
    </lineage>
</organism>
<dbReference type="EMBL" id="FN594951">
    <property type="protein sequence ID" value="CBI16217.3"/>
    <property type="molecule type" value="Genomic_DNA"/>
</dbReference>
<proteinExistence type="predicted"/>
<dbReference type="AlphaFoldDB" id="D7SKN9"/>
<gene>
    <name evidence="1" type="ordered locus">VIT_06s0004g03850</name>
</gene>
<reference evidence="2" key="1">
    <citation type="journal article" date="2007" name="Nature">
        <title>The grapevine genome sequence suggests ancestral hexaploidization in major angiosperm phyla.</title>
        <authorList>
            <consortium name="The French-Italian Public Consortium for Grapevine Genome Characterization."/>
            <person name="Jaillon O."/>
            <person name="Aury J.-M."/>
            <person name="Noel B."/>
            <person name="Policriti A."/>
            <person name="Clepet C."/>
            <person name="Casagrande A."/>
            <person name="Choisne N."/>
            <person name="Aubourg S."/>
            <person name="Vitulo N."/>
            <person name="Jubin C."/>
            <person name="Vezzi A."/>
            <person name="Legeai F."/>
            <person name="Hugueney P."/>
            <person name="Dasilva C."/>
            <person name="Horner D."/>
            <person name="Mica E."/>
            <person name="Jublot D."/>
            <person name="Poulain J."/>
            <person name="Bruyere C."/>
            <person name="Billault A."/>
            <person name="Segurens B."/>
            <person name="Gouyvenoux M."/>
            <person name="Ugarte E."/>
            <person name="Cattonaro F."/>
            <person name="Anthouard V."/>
            <person name="Vico V."/>
            <person name="Del Fabbro C."/>
            <person name="Alaux M."/>
            <person name="Di Gaspero G."/>
            <person name="Dumas V."/>
            <person name="Felice N."/>
            <person name="Paillard S."/>
            <person name="Juman I."/>
            <person name="Moroldo M."/>
            <person name="Scalabrin S."/>
            <person name="Canaguier A."/>
            <person name="Le Clainche I."/>
            <person name="Malacrida G."/>
            <person name="Durand E."/>
            <person name="Pesole G."/>
            <person name="Laucou V."/>
            <person name="Chatelet P."/>
            <person name="Merdinoglu D."/>
            <person name="Delledonne M."/>
            <person name="Pezzotti M."/>
            <person name="Lecharny A."/>
            <person name="Scarpelli C."/>
            <person name="Artiguenave F."/>
            <person name="Pe M.E."/>
            <person name="Valle G."/>
            <person name="Morgante M."/>
            <person name="Caboche M."/>
            <person name="Adam-Blondon A.-F."/>
            <person name="Weissenbach J."/>
            <person name="Quetier F."/>
            <person name="Wincker P."/>
        </authorList>
    </citation>
    <scope>NUCLEOTIDE SEQUENCE [LARGE SCALE GENOMIC DNA]</scope>
    <source>
        <strain evidence="2">cv. Pinot noir / PN40024</strain>
    </source>
</reference>
<sequence>MFIFISQITGWWPCLGLDQGEGEKKGREMNLFGHIPCMSGNLLPWSHLRTKQSYHEAGAGS</sequence>
<evidence type="ECO:0000313" key="1">
    <source>
        <dbReference type="EMBL" id="CBI16217.3"/>
    </source>
</evidence>